<gene>
    <name evidence="3" type="ORF">MUK42_21223</name>
</gene>
<name>A0A9E7EJ47_9LILI</name>
<dbReference type="EMBL" id="CP097503">
    <property type="protein sequence ID" value="URD77690.1"/>
    <property type="molecule type" value="Genomic_DNA"/>
</dbReference>
<evidence type="ECO:0000313" key="4">
    <source>
        <dbReference type="Proteomes" id="UP001055439"/>
    </source>
</evidence>
<organism evidence="3 4">
    <name type="scientific">Musa troglodytarum</name>
    <name type="common">fe'i banana</name>
    <dbReference type="NCBI Taxonomy" id="320322"/>
    <lineage>
        <taxon>Eukaryota</taxon>
        <taxon>Viridiplantae</taxon>
        <taxon>Streptophyta</taxon>
        <taxon>Embryophyta</taxon>
        <taxon>Tracheophyta</taxon>
        <taxon>Spermatophyta</taxon>
        <taxon>Magnoliopsida</taxon>
        <taxon>Liliopsida</taxon>
        <taxon>Zingiberales</taxon>
        <taxon>Musaceae</taxon>
        <taxon>Musa</taxon>
    </lineage>
</organism>
<keyword evidence="1" id="KW-0472">Membrane</keyword>
<keyword evidence="1" id="KW-0812">Transmembrane</keyword>
<proteinExistence type="predicted"/>
<evidence type="ECO:0000256" key="1">
    <source>
        <dbReference type="SAM" id="Phobius"/>
    </source>
</evidence>
<dbReference type="AlphaFoldDB" id="A0A9E7EJ47"/>
<feature type="signal peptide" evidence="2">
    <location>
        <begin position="1"/>
        <end position="19"/>
    </location>
</feature>
<keyword evidence="2" id="KW-0732">Signal</keyword>
<evidence type="ECO:0000256" key="2">
    <source>
        <dbReference type="SAM" id="SignalP"/>
    </source>
</evidence>
<sequence>MRWQTIVCALIVAAPAVAAVALVGRAKPLLAVDLWAPCCGGVHPSWLLAYRGLVFLAMGWLLFRTPEAPLLVGAGKDRHPLPSCPRFQRLLACLKFHEGLSDMSGKVRAPAVVQVKHFVASIVH</sequence>
<feature type="chain" id="PRO_5038454942" description="Secreted protein" evidence="2">
    <location>
        <begin position="20"/>
        <end position="124"/>
    </location>
</feature>
<feature type="transmembrane region" description="Helical" evidence="1">
    <location>
        <begin position="42"/>
        <end position="63"/>
    </location>
</feature>
<evidence type="ECO:0000313" key="3">
    <source>
        <dbReference type="EMBL" id="URD77690.1"/>
    </source>
</evidence>
<evidence type="ECO:0008006" key="5">
    <source>
        <dbReference type="Google" id="ProtNLM"/>
    </source>
</evidence>
<protein>
    <recommendedName>
        <fullName evidence="5">Secreted protein</fullName>
    </recommendedName>
</protein>
<keyword evidence="1" id="KW-1133">Transmembrane helix</keyword>
<keyword evidence="4" id="KW-1185">Reference proteome</keyword>
<dbReference type="Proteomes" id="UP001055439">
    <property type="component" value="Chromosome 10"/>
</dbReference>
<accession>A0A9E7EJ47</accession>
<reference evidence="3" key="1">
    <citation type="submission" date="2022-05" db="EMBL/GenBank/DDBJ databases">
        <title>The Musa troglodytarum L. genome provides insights into the mechanism of non-climacteric behaviour and enrichment of carotenoids.</title>
        <authorList>
            <person name="Wang J."/>
        </authorList>
    </citation>
    <scope>NUCLEOTIDE SEQUENCE</scope>
    <source>
        <tissue evidence="3">Leaf</tissue>
    </source>
</reference>